<keyword evidence="4 6" id="KW-0472">Membrane</keyword>
<evidence type="ECO:0008006" key="10">
    <source>
        <dbReference type="Google" id="ProtNLM"/>
    </source>
</evidence>
<keyword evidence="7" id="KW-0732">Signal</keyword>
<feature type="transmembrane region" description="Helical" evidence="6">
    <location>
        <begin position="203"/>
        <end position="222"/>
    </location>
</feature>
<keyword evidence="9" id="KW-1185">Reference proteome</keyword>
<evidence type="ECO:0000256" key="2">
    <source>
        <dbReference type="ARBA" id="ARBA00022692"/>
    </source>
</evidence>
<protein>
    <recommendedName>
        <fullName evidence="10">Mid2 domain-containing protein</fullName>
    </recommendedName>
</protein>
<feature type="region of interest" description="Disordered" evidence="5">
    <location>
        <begin position="231"/>
        <end position="299"/>
    </location>
</feature>
<dbReference type="EMBL" id="JAVRRD010000042">
    <property type="protein sequence ID" value="KAK5044877.1"/>
    <property type="molecule type" value="Genomic_DNA"/>
</dbReference>
<comment type="caution">
    <text evidence="8">The sequence shown here is derived from an EMBL/GenBank/DDBJ whole genome shotgun (WGS) entry which is preliminary data.</text>
</comment>
<dbReference type="GO" id="GO:0016020">
    <property type="term" value="C:membrane"/>
    <property type="evidence" value="ECO:0007669"/>
    <property type="project" value="UniProtKB-SubCell"/>
</dbReference>
<gene>
    <name evidence="8" type="ORF">LTR84_010415</name>
</gene>
<dbReference type="RefSeq" id="XP_064700527.1">
    <property type="nucleotide sequence ID" value="XM_064853952.1"/>
</dbReference>
<evidence type="ECO:0000256" key="7">
    <source>
        <dbReference type="SAM" id="SignalP"/>
    </source>
</evidence>
<evidence type="ECO:0000256" key="6">
    <source>
        <dbReference type="SAM" id="Phobius"/>
    </source>
</evidence>
<sequence length="299" mass="32121">MIALRNIYVLLSLLLVSFSEAQTVQDLWISPASPEFSTNLTVGETYELKWDSSLADQFATFAQTVDPSNTDLWITDYNLHVYSKRIAARQNLNSITTLSWKVDIAADDIAATNQWVFRWLEQGVDYADTTDQISSPGFYVQEDITAAVTRSSTIIGATYTSETPVTSSAISAASNASASEASAGSVASSNIGNGLSTGAKADIGIGAVLGAALLLGLGWFLARKAGKFKTGVTDTPNRTELPVSHSSAPPEAKFQPYSDLPSQSQLVPQYQQANFAELENTDSRSGPHELSGQDGYRQM</sequence>
<name>A0AAV9MTF4_9EURO</name>
<feature type="signal peptide" evidence="7">
    <location>
        <begin position="1"/>
        <end position="21"/>
    </location>
</feature>
<comment type="subcellular location">
    <subcellularLocation>
        <location evidence="1">Membrane</location>
        <topology evidence="1">Single-pass membrane protein</topology>
    </subcellularLocation>
</comment>
<dbReference type="GeneID" id="89978573"/>
<keyword evidence="3 6" id="KW-1133">Transmembrane helix</keyword>
<feature type="chain" id="PRO_5043933972" description="Mid2 domain-containing protein" evidence="7">
    <location>
        <begin position="22"/>
        <end position="299"/>
    </location>
</feature>
<dbReference type="PANTHER" id="PTHR15549">
    <property type="entry name" value="PAIRED IMMUNOGLOBULIN-LIKE TYPE 2 RECEPTOR"/>
    <property type="match status" value="1"/>
</dbReference>
<evidence type="ECO:0000256" key="3">
    <source>
        <dbReference type="ARBA" id="ARBA00022989"/>
    </source>
</evidence>
<organism evidence="8 9">
    <name type="scientific">Exophiala bonariae</name>
    <dbReference type="NCBI Taxonomy" id="1690606"/>
    <lineage>
        <taxon>Eukaryota</taxon>
        <taxon>Fungi</taxon>
        <taxon>Dikarya</taxon>
        <taxon>Ascomycota</taxon>
        <taxon>Pezizomycotina</taxon>
        <taxon>Eurotiomycetes</taxon>
        <taxon>Chaetothyriomycetidae</taxon>
        <taxon>Chaetothyriales</taxon>
        <taxon>Herpotrichiellaceae</taxon>
        <taxon>Exophiala</taxon>
    </lineage>
</organism>
<evidence type="ECO:0000256" key="5">
    <source>
        <dbReference type="SAM" id="MobiDB-lite"/>
    </source>
</evidence>
<evidence type="ECO:0000313" key="8">
    <source>
        <dbReference type="EMBL" id="KAK5044877.1"/>
    </source>
</evidence>
<keyword evidence="2 6" id="KW-0812">Transmembrane</keyword>
<dbReference type="AlphaFoldDB" id="A0AAV9MTF4"/>
<feature type="compositionally biased region" description="Polar residues" evidence="5">
    <location>
        <begin position="260"/>
        <end position="274"/>
    </location>
</feature>
<dbReference type="GO" id="GO:0071944">
    <property type="term" value="C:cell periphery"/>
    <property type="evidence" value="ECO:0007669"/>
    <property type="project" value="UniProtKB-ARBA"/>
</dbReference>
<evidence type="ECO:0000256" key="1">
    <source>
        <dbReference type="ARBA" id="ARBA00004167"/>
    </source>
</evidence>
<evidence type="ECO:0000313" key="9">
    <source>
        <dbReference type="Proteomes" id="UP001358417"/>
    </source>
</evidence>
<reference evidence="8 9" key="1">
    <citation type="submission" date="2023-08" db="EMBL/GenBank/DDBJ databases">
        <title>Black Yeasts Isolated from many extreme environments.</title>
        <authorList>
            <person name="Coleine C."/>
            <person name="Stajich J.E."/>
            <person name="Selbmann L."/>
        </authorList>
    </citation>
    <scope>NUCLEOTIDE SEQUENCE [LARGE SCALE GENOMIC DNA]</scope>
    <source>
        <strain evidence="8 9">CCFEE 5792</strain>
    </source>
</reference>
<dbReference type="PANTHER" id="PTHR15549:SF26">
    <property type="entry name" value="AXIAL BUDDING PATTERN PROTEIN 2-RELATED"/>
    <property type="match status" value="1"/>
</dbReference>
<evidence type="ECO:0000256" key="4">
    <source>
        <dbReference type="ARBA" id="ARBA00023136"/>
    </source>
</evidence>
<proteinExistence type="predicted"/>
<accession>A0AAV9MTF4</accession>
<dbReference type="InterPro" id="IPR051694">
    <property type="entry name" value="Immunoregulatory_rcpt-like"/>
</dbReference>
<dbReference type="Proteomes" id="UP001358417">
    <property type="component" value="Unassembled WGS sequence"/>
</dbReference>